<evidence type="ECO:0000313" key="1">
    <source>
        <dbReference type="EMBL" id="SCU82491.1"/>
    </source>
</evidence>
<keyword evidence="2" id="KW-1185">Reference proteome</keyword>
<proteinExistence type="predicted"/>
<evidence type="ECO:0000313" key="2">
    <source>
        <dbReference type="Proteomes" id="UP000189911"/>
    </source>
</evidence>
<accession>A0A1G4IZ88</accession>
<dbReference type="EMBL" id="LT598450">
    <property type="protein sequence ID" value="SCU82491.1"/>
    <property type="molecule type" value="Genomic_DNA"/>
</dbReference>
<dbReference type="Proteomes" id="UP000189911">
    <property type="component" value="Chromosome B"/>
</dbReference>
<sequence length="406" mass="47032">MGFSYWGPLLVERAAFNRRDHQLVQKAVEYLASIHSSDSPHLHLLLQSGYKPSQDVAEDLFARPNVATTESIAIHKIIAHEYSNAIGLLENDNSIQYLQRIETITQVLILSRKWKSIDELDSRLSSYAKSKGDKLEPNDRLLSTKIKLLFTAANYLQGRYLDCLRCFLTVLEEDATVIDVLTRESVCTFCTNDELVMMISISAIVALSLDHYEDFLQLEDLAPFYNIAQPFSKWLSLLIQTSYRDFLQEWDKIDSKCLSSLFLSQKWREARKSMRDKIYVFYLRISNYVEIPYLSKTLQIDLKTVCDDLHELIEGLKLNFIIKDLVVCYKNRYDISNLADGLISSNQLLLERSEAIRMQNDVLRSKVQESIITNNSREEDRNCNRRSVNNVFDEGHEECNSMFETD</sequence>
<organism evidence="1 2">
    <name type="scientific">Lachancea nothofagi CBS 11611</name>
    <dbReference type="NCBI Taxonomy" id="1266666"/>
    <lineage>
        <taxon>Eukaryota</taxon>
        <taxon>Fungi</taxon>
        <taxon>Dikarya</taxon>
        <taxon>Ascomycota</taxon>
        <taxon>Saccharomycotina</taxon>
        <taxon>Saccharomycetes</taxon>
        <taxon>Saccharomycetales</taxon>
        <taxon>Saccharomycetaceae</taxon>
        <taxon>Lachancea</taxon>
    </lineage>
</organism>
<dbReference type="AlphaFoldDB" id="A0A1G4IZ88"/>
<name>A0A1G4IZ88_9SACH</name>
<protein>
    <submittedName>
        <fullName evidence="1">LANO_0B06436g1_1</fullName>
    </submittedName>
</protein>
<dbReference type="OrthoDB" id="4033625at2759"/>
<reference evidence="2" key="1">
    <citation type="submission" date="2016-03" db="EMBL/GenBank/DDBJ databases">
        <authorList>
            <person name="Devillers Hugo."/>
        </authorList>
    </citation>
    <scope>NUCLEOTIDE SEQUENCE [LARGE SCALE GENOMIC DNA]</scope>
</reference>
<gene>
    <name evidence="1" type="ORF">LANO_0B06436G</name>
</gene>
<dbReference type="Gene3D" id="1.25.40.570">
    <property type="match status" value="1"/>
</dbReference>